<sequence length="152" mass="17052">MKPTLTLLLLIILTMTSHAQRESTNLIVGYQQQHYPTLEVGIAHGVRNQYLYHNTHLSGELLFRPHQSNLLGIKAGYSASLLILQFNAQAIYYTELYNDSRIQSTAALRPELGLSFLGIAQITYGYNIFLSKTTLGISNHLLSLRITFGTLN</sequence>
<proteinExistence type="predicted"/>
<dbReference type="EMBL" id="QKZK01000001">
    <property type="protein sequence ID" value="PZX20592.1"/>
    <property type="molecule type" value="Genomic_DNA"/>
</dbReference>
<organism evidence="2 3">
    <name type="scientific">Breznakibacter xylanolyticus</name>
    <dbReference type="NCBI Taxonomy" id="990"/>
    <lineage>
        <taxon>Bacteria</taxon>
        <taxon>Pseudomonadati</taxon>
        <taxon>Bacteroidota</taxon>
        <taxon>Bacteroidia</taxon>
        <taxon>Marinilabiliales</taxon>
        <taxon>Marinilabiliaceae</taxon>
        <taxon>Breznakibacter</taxon>
    </lineage>
</organism>
<accession>A0A2W7PB79</accession>
<dbReference type="RefSeq" id="WP_111443773.1">
    <property type="nucleotide sequence ID" value="NZ_QKZK01000001.1"/>
</dbReference>
<dbReference type="Proteomes" id="UP000249239">
    <property type="component" value="Unassembled WGS sequence"/>
</dbReference>
<gene>
    <name evidence="2" type="ORF">LX69_00012</name>
</gene>
<keyword evidence="1" id="KW-0732">Signal</keyword>
<evidence type="ECO:0000313" key="3">
    <source>
        <dbReference type="Proteomes" id="UP000249239"/>
    </source>
</evidence>
<evidence type="ECO:0008006" key="4">
    <source>
        <dbReference type="Google" id="ProtNLM"/>
    </source>
</evidence>
<dbReference type="AlphaFoldDB" id="A0A2W7PB79"/>
<reference evidence="2 3" key="1">
    <citation type="submission" date="2018-06" db="EMBL/GenBank/DDBJ databases">
        <title>Genomic Encyclopedia of Archaeal and Bacterial Type Strains, Phase II (KMG-II): from individual species to whole genera.</title>
        <authorList>
            <person name="Goeker M."/>
        </authorList>
    </citation>
    <scope>NUCLEOTIDE SEQUENCE [LARGE SCALE GENOMIC DNA]</scope>
    <source>
        <strain evidence="2 3">DSM 6779</strain>
    </source>
</reference>
<evidence type="ECO:0000313" key="2">
    <source>
        <dbReference type="EMBL" id="PZX20592.1"/>
    </source>
</evidence>
<name>A0A2W7PB79_9BACT</name>
<keyword evidence="3" id="KW-1185">Reference proteome</keyword>
<feature type="chain" id="PRO_5016127039" description="Outer membrane protein with beta-barrel domain" evidence="1">
    <location>
        <begin position="20"/>
        <end position="152"/>
    </location>
</feature>
<feature type="signal peptide" evidence="1">
    <location>
        <begin position="1"/>
        <end position="19"/>
    </location>
</feature>
<evidence type="ECO:0000256" key="1">
    <source>
        <dbReference type="SAM" id="SignalP"/>
    </source>
</evidence>
<protein>
    <recommendedName>
        <fullName evidence="4">Outer membrane protein with beta-barrel domain</fullName>
    </recommendedName>
</protein>
<comment type="caution">
    <text evidence="2">The sequence shown here is derived from an EMBL/GenBank/DDBJ whole genome shotgun (WGS) entry which is preliminary data.</text>
</comment>